<comment type="similarity">
    <text evidence="7">Belongs to the binding-protein-dependent transport system permease family.</text>
</comment>
<dbReference type="Pfam" id="PF00528">
    <property type="entry name" value="BPD_transp_1"/>
    <property type="match status" value="1"/>
</dbReference>
<evidence type="ECO:0000256" key="3">
    <source>
        <dbReference type="ARBA" id="ARBA00022475"/>
    </source>
</evidence>
<gene>
    <name evidence="9" type="ORF">C0Z10_07745</name>
</gene>
<keyword evidence="3" id="KW-1003">Cell membrane</keyword>
<evidence type="ECO:0000256" key="5">
    <source>
        <dbReference type="ARBA" id="ARBA00022989"/>
    </source>
</evidence>
<dbReference type="GO" id="GO:0006865">
    <property type="term" value="P:amino acid transport"/>
    <property type="evidence" value="ECO:0007669"/>
    <property type="project" value="TreeGrafter"/>
</dbReference>
<evidence type="ECO:0000256" key="6">
    <source>
        <dbReference type="ARBA" id="ARBA00023136"/>
    </source>
</evidence>
<dbReference type="SUPFAM" id="SSF161098">
    <property type="entry name" value="MetI-like"/>
    <property type="match status" value="1"/>
</dbReference>
<dbReference type="KEGG" id="aji:C0Z10_07745"/>
<dbReference type="GO" id="GO:0022857">
    <property type="term" value="F:transmembrane transporter activity"/>
    <property type="evidence" value="ECO:0007669"/>
    <property type="project" value="InterPro"/>
</dbReference>
<dbReference type="InterPro" id="IPR010065">
    <property type="entry name" value="AA_ABC_transptr_permease_3TM"/>
</dbReference>
<dbReference type="InterPro" id="IPR043429">
    <property type="entry name" value="ArtM/GltK/GlnP/TcyL/YhdX-like"/>
</dbReference>
<dbReference type="PANTHER" id="PTHR30614">
    <property type="entry name" value="MEMBRANE COMPONENT OF AMINO ACID ABC TRANSPORTER"/>
    <property type="match status" value="1"/>
</dbReference>
<dbReference type="RefSeq" id="WP_097799002.1">
    <property type="nucleotide sequence ID" value="NZ_CP025570.1"/>
</dbReference>
<proteinExistence type="inferred from homology"/>
<dbReference type="Proteomes" id="UP000285875">
    <property type="component" value="Chromosome"/>
</dbReference>
<dbReference type="PROSITE" id="PS50928">
    <property type="entry name" value="ABC_TM1"/>
    <property type="match status" value="1"/>
</dbReference>
<feature type="transmembrane region" description="Helical" evidence="7">
    <location>
        <begin position="23"/>
        <end position="47"/>
    </location>
</feature>
<dbReference type="PANTHER" id="PTHR30614:SF21">
    <property type="entry name" value="AMINO ACID ABC TRANSPORTER PERMEASE"/>
    <property type="match status" value="1"/>
</dbReference>
<dbReference type="InterPro" id="IPR035906">
    <property type="entry name" value="MetI-like_sf"/>
</dbReference>
<evidence type="ECO:0000256" key="4">
    <source>
        <dbReference type="ARBA" id="ARBA00022692"/>
    </source>
</evidence>
<protein>
    <submittedName>
        <fullName evidence="9">Amino acid ABC transporter permease</fullName>
    </submittedName>
</protein>
<feature type="transmembrane region" description="Helical" evidence="7">
    <location>
        <begin position="241"/>
        <end position="262"/>
    </location>
</feature>
<dbReference type="EMBL" id="CP025570">
    <property type="protein sequence ID" value="AZZ39662.1"/>
    <property type="molecule type" value="Genomic_DNA"/>
</dbReference>
<keyword evidence="6 7" id="KW-0472">Membrane</keyword>
<sequence length="300" mass="32609">MSAAAKDADLFFDVPGPRGRRRILIWSVVTSLALAVLVAGALIQFAAHGQLEAGKWRPFLTQGYLNFLWIGMKGTLAATGVAMAVSFPLALGLALLRISRHKAISVLATGWIEFFRAIPMLLIVYAFLLFLPRQPIGLDLPLFWKLVVPMIITSSASTAETFRSGILAVDHGQHEAALSIGLTDSATLRLVILPQAIRLVVPSLINALISLLKDSTLGYVVSYPELTQQGKVITTYTGLMIQTYIVVAVIYVIINMVLSRVATYLDVRMHRKAAQEYGPLEPAAAELDAIATRANGERIT</sequence>
<evidence type="ECO:0000313" key="9">
    <source>
        <dbReference type="EMBL" id="AZZ39662.1"/>
    </source>
</evidence>
<dbReference type="InterPro" id="IPR000515">
    <property type="entry name" value="MetI-like"/>
</dbReference>
<organism evidence="9 10">
    <name type="scientific">Acidipropionibacterium jensenii</name>
    <dbReference type="NCBI Taxonomy" id="1749"/>
    <lineage>
        <taxon>Bacteria</taxon>
        <taxon>Bacillati</taxon>
        <taxon>Actinomycetota</taxon>
        <taxon>Actinomycetes</taxon>
        <taxon>Propionibacteriales</taxon>
        <taxon>Propionibacteriaceae</taxon>
        <taxon>Acidipropionibacterium</taxon>
    </lineage>
</organism>
<feature type="transmembrane region" description="Helical" evidence="7">
    <location>
        <begin position="108"/>
        <end position="130"/>
    </location>
</feature>
<evidence type="ECO:0000256" key="2">
    <source>
        <dbReference type="ARBA" id="ARBA00022448"/>
    </source>
</evidence>
<name>A0A3T0S002_9ACTN</name>
<feature type="transmembrane region" description="Helical" evidence="7">
    <location>
        <begin position="67"/>
        <end position="96"/>
    </location>
</feature>
<feature type="domain" description="ABC transmembrane type-1" evidence="8">
    <location>
        <begin position="72"/>
        <end position="262"/>
    </location>
</feature>
<dbReference type="NCBIfam" id="TIGR01726">
    <property type="entry name" value="HEQRo_perm_3TM"/>
    <property type="match status" value="1"/>
</dbReference>
<keyword evidence="5 7" id="KW-1133">Transmembrane helix</keyword>
<comment type="subcellular location">
    <subcellularLocation>
        <location evidence="1 7">Cell membrane</location>
        <topology evidence="1 7">Multi-pass membrane protein</topology>
    </subcellularLocation>
</comment>
<accession>A0A3T0S002</accession>
<evidence type="ECO:0000313" key="10">
    <source>
        <dbReference type="Proteomes" id="UP000285875"/>
    </source>
</evidence>
<reference evidence="10" key="1">
    <citation type="submission" date="2017-12" db="EMBL/GenBank/DDBJ databases">
        <title>Whole genome sequencing of Acidipropionibacterium jensenii strains JS279 and JS280.</title>
        <authorList>
            <person name="Deptula P."/>
            <person name="Laine P."/>
            <person name="Smolander O.-P."/>
            <person name="Paulin L."/>
            <person name="Auvinen P."/>
            <person name="Varmanen P."/>
        </authorList>
    </citation>
    <scope>NUCLEOTIDE SEQUENCE [LARGE SCALE GENOMIC DNA]</scope>
    <source>
        <strain evidence="10">JS280</strain>
    </source>
</reference>
<evidence type="ECO:0000259" key="8">
    <source>
        <dbReference type="PROSITE" id="PS50928"/>
    </source>
</evidence>
<evidence type="ECO:0000256" key="1">
    <source>
        <dbReference type="ARBA" id="ARBA00004651"/>
    </source>
</evidence>
<evidence type="ECO:0000256" key="7">
    <source>
        <dbReference type="RuleBase" id="RU363032"/>
    </source>
</evidence>
<dbReference type="AlphaFoldDB" id="A0A3T0S002"/>
<keyword evidence="4 7" id="KW-0812">Transmembrane</keyword>
<dbReference type="CDD" id="cd06261">
    <property type="entry name" value="TM_PBP2"/>
    <property type="match status" value="1"/>
</dbReference>
<keyword evidence="2 7" id="KW-0813">Transport</keyword>
<dbReference type="GO" id="GO:0043190">
    <property type="term" value="C:ATP-binding cassette (ABC) transporter complex"/>
    <property type="evidence" value="ECO:0007669"/>
    <property type="project" value="InterPro"/>
</dbReference>
<dbReference type="Gene3D" id="1.10.3720.10">
    <property type="entry name" value="MetI-like"/>
    <property type="match status" value="1"/>
</dbReference>